<dbReference type="InterPro" id="IPR050266">
    <property type="entry name" value="AB_hydrolase_sf"/>
</dbReference>
<dbReference type="GO" id="GO:0016020">
    <property type="term" value="C:membrane"/>
    <property type="evidence" value="ECO:0007669"/>
    <property type="project" value="TreeGrafter"/>
</dbReference>
<evidence type="ECO:0000256" key="1">
    <source>
        <dbReference type="ARBA" id="ARBA00022801"/>
    </source>
</evidence>
<evidence type="ECO:0000313" key="3">
    <source>
        <dbReference type="EMBL" id="OWT63976.1"/>
    </source>
</evidence>
<proteinExistence type="predicted"/>
<sequence>MKLLPRTIRANGIDIEYDIADYTLPWLEQEPETILLHHGFCRNMDFWRQWVPDLSRNYRVLRFNSRGCGATTEPEPGARYDALVLMEDAIALLDALEIPKVHWIGEYSGGVFGLLAAIHHPDRLNTLTIINSPFKLNSSTAQAYSAGQGSHVEAITRLGSAGYSRSTIELRLDLSRASDAVREWVIAEMGKVAPHVAIGHIQLTLDANLLKDAASIRIPVLNLVGEHSPMAQAEQLNAVRASMPDAQVVVFEGYGHAINLLAAERCLTEVNRFLCEHSAR</sequence>
<dbReference type="PANTHER" id="PTHR43798">
    <property type="entry name" value="MONOACYLGLYCEROL LIPASE"/>
    <property type="match status" value="1"/>
</dbReference>
<keyword evidence="4" id="KW-1185">Reference proteome</keyword>
<evidence type="ECO:0000313" key="4">
    <source>
        <dbReference type="Proteomes" id="UP000214603"/>
    </source>
</evidence>
<dbReference type="InterPro" id="IPR029058">
    <property type="entry name" value="AB_hydrolase_fold"/>
</dbReference>
<dbReference type="InterPro" id="IPR000073">
    <property type="entry name" value="AB_hydrolase_1"/>
</dbReference>
<feature type="domain" description="AB hydrolase-1" evidence="2">
    <location>
        <begin position="33"/>
        <end position="261"/>
    </location>
</feature>
<accession>A0A225MRS1</accession>
<protein>
    <recommendedName>
        <fullName evidence="2">AB hydrolase-1 domain-containing protein</fullName>
    </recommendedName>
</protein>
<dbReference type="Pfam" id="PF00561">
    <property type="entry name" value="Abhydrolase_1"/>
    <property type="match status" value="1"/>
</dbReference>
<dbReference type="Proteomes" id="UP000214603">
    <property type="component" value="Unassembled WGS sequence"/>
</dbReference>
<dbReference type="PANTHER" id="PTHR43798:SF31">
    <property type="entry name" value="AB HYDROLASE SUPERFAMILY PROTEIN YCLE"/>
    <property type="match status" value="1"/>
</dbReference>
<dbReference type="OrthoDB" id="9793083at2"/>
<organism evidence="3 4">
    <name type="scientific">Candidimonas nitroreducens</name>
    <dbReference type="NCBI Taxonomy" id="683354"/>
    <lineage>
        <taxon>Bacteria</taxon>
        <taxon>Pseudomonadati</taxon>
        <taxon>Pseudomonadota</taxon>
        <taxon>Betaproteobacteria</taxon>
        <taxon>Burkholderiales</taxon>
        <taxon>Alcaligenaceae</taxon>
        <taxon>Candidimonas</taxon>
    </lineage>
</organism>
<dbReference type="Gene3D" id="3.40.50.1820">
    <property type="entry name" value="alpha/beta hydrolase"/>
    <property type="match status" value="1"/>
</dbReference>
<dbReference type="EMBL" id="NJIH01000003">
    <property type="protein sequence ID" value="OWT63976.1"/>
    <property type="molecule type" value="Genomic_DNA"/>
</dbReference>
<dbReference type="SUPFAM" id="SSF53474">
    <property type="entry name" value="alpha/beta-Hydrolases"/>
    <property type="match status" value="1"/>
</dbReference>
<comment type="caution">
    <text evidence="3">The sequence shown here is derived from an EMBL/GenBank/DDBJ whole genome shotgun (WGS) entry which is preliminary data.</text>
</comment>
<reference evidence="4" key="1">
    <citation type="submission" date="2017-06" db="EMBL/GenBank/DDBJ databases">
        <title>Herbaspirillum phytohormonus sp. nov., isolated from the root nodule of Robinia pseudoacacia in lead-zinc mine.</title>
        <authorList>
            <person name="Fan M."/>
            <person name="Lin Y."/>
        </authorList>
    </citation>
    <scope>NUCLEOTIDE SEQUENCE [LARGE SCALE GENOMIC DNA]</scope>
    <source>
        <strain evidence="4">SC-089</strain>
    </source>
</reference>
<keyword evidence="1" id="KW-0378">Hydrolase</keyword>
<name>A0A225MRS1_9BURK</name>
<dbReference type="RefSeq" id="WP_088602556.1">
    <property type="nucleotide sequence ID" value="NZ_NJIH01000003.1"/>
</dbReference>
<dbReference type="GO" id="GO:0016787">
    <property type="term" value="F:hydrolase activity"/>
    <property type="evidence" value="ECO:0007669"/>
    <property type="project" value="UniProtKB-KW"/>
</dbReference>
<gene>
    <name evidence="3" type="ORF">CEY11_06665</name>
</gene>
<dbReference type="AlphaFoldDB" id="A0A225MRS1"/>
<evidence type="ECO:0000259" key="2">
    <source>
        <dbReference type="Pfam" id="PF00561"/>
    </source>
</evidence>